<dbReference type="AlphaFoldDB" id="U9TQR3"/>
<name>U9TQR3_RHIID</name>
<dbReference type="HOGENOM" id="CLU_2575081_0_0_1"/>
<feature type="compositionally biased region" description="Basic and acidic residues" evidence="1">
    <location>
        <begin position="38"/>
        <end position="59"/>
    </location>
</feature>
<evidence type="ECO:0000256" key="1">
    <source>
        <dbReference type="SAM" id="MobiDB-lite"/>
    </source>
</evidence>
<gene>
    <name evidence="2" type="ORF">GLOINDRAFT_31463</name>
</gene>
<feature type="region of interest" description="Disordered" evidence="1">
    <location>
        <begin position="37"/>
        <end position="81"/>
    </location>
</feature>
<proteinExistence type="predicted"/>
<sequence length="81" mass="9636">MVNGNVDPITGSPIYCLQESDDTLWYRIWTRRKRERARVREQSARRKGRKENWKKERVKDKGKRGIKPDSATLPHMIEAQL</sequence>
<accession>U9TQR3</accession>
<organism evidence="2">
    <name type="scientific">Rhizophagus irregularis (strain DAOM 181602 / DAOM 197198 / MUCL 43194)</name>
    <name type="common">Arbuscular mycorrhizal fungus</name>
    <name type="synonym">Glomus intraradices</name>
    <dbReference type="NCBI Taxonomy" id="747089"/>
    <lineage>
        <taxon>Eukaryota</taxon>
        <taxon>Fungi</taxon>
        <taxon>Fungi incertae sedis</taxon>
        <taxon>Mucoromycota</taxon>
        <taxon>Glomeromycotina</taxon>
        <taxon>Glomeromycetes</taxon>
        <taxon>Glomerales</taxon>
        <taxon>Glomeraceae</taxon>
        <taxon>Rhizophagus</taxon>
    </lineage>
</organism>
<protein>
    <submittedName>
        <fullName evidence="2">Uncharacterized protein</fullName>
    </submittedName>
</protein>
<evidence type="ECO:0000313" key="2">
    <source>
        <dbReference type="EMBL" id="ESA08638.1"/>
    </source>
</evidence>
<reference evidence="2" key="1">
    <citation type="submission" date="2013-07" db="EMBL/GenBank/DDBJ databases">
        <title>The genome of an arbuscular mycorrhizal fungus provides insights into the evolution of the oldest plant symbiosis.</title>
        <authorList>
            <consortium name="DOE Joint Genome Institute"/>
            <person name="Tisserant E."/>
            <person name="Malbreil M."/>
            <person name="Kuo A."/>
            <person name="Kohler A."/>
            <person name="Symeonidi A."/>
            <person name="Balestrini R."/>
            <person name="Charron P."/>
            <person name="Duensing N."/>
            <person name="Frei-dit-Frey N."/>
            <person name="Gianinazzi-Pearson V."/>
            <person name="Gilbert B."/>
            <person name="Handa Y."/>
            <person name="Hijri M."/>
            <person name="Kaul R."/>
            <person name="Kawaguchi M."/>
            <person name="Krajinski F."/>
            <person name="Lammers P."/>
            <person name="Lapierre D."/>
            <person name="Masclaux F.G."/>
            <person name="Murat C."/>
            <person name="Morin E."/>
            <person name="Ndikumana S."/>
            <person name="Pagni M."/>
            <person name="Petitpierre D."/>
            <person name="Requena N."/>
            <person name="Rosikiewicz P."/>
            <person name="Riley R."/>
            <person name="Saito K."/>
            <person name="San Clemente H."/>
            <person name="Shapiro H."/>
            <person name="van Tuinen D."/>
            <person name="Becard G."/>
            <person name="Bonfante P."/>
            <person name="Paszkowski U."/>
            <person name="Shachar-Hill Y."/>
            <person name="Young J.P."/>
            <person name="Sanders I.R."/>
            <person name="Henrissat B."/>
            <person name="Rensing S.A."/>
            <person name="Grigoriev I.V."/>
            <person name="Corradi N."/>
            <person name="Roux C."/>
            <person name="Martin F."/>
        </authorList>
    </citation>
    <scope>NUCLEOTIDE SEQUENCE</scope>
    <source>
        <strain evidence="2">DAOM 197198</strain>
    </source>
</reference>
<dbReference type="EMBL" id="KI288965">
    <property type="protein sequence ID" value="ESA08638.1"/>
    <property type="molecule type" value="Genomic_DNA"/>
</dbReference>